<dbReference type="Gene3D" id="1.20.1600.10">
    <property type="entry name" value="Outer membrane efflux proteins (OEP)"/>
    <property type="match status" value="1"/>
</dbReference>
<accession>A0ABV6PS63</accession>
<dbReference type="Proteomes" id="UP001589834">
    <property type="component" value="Unassembled WGS sequence"/>
</dbReference>
<proteinExistence type="inferred from homology"/>
<dbReference type="EMBL" id="JBHLTN010000007">
    <property type="protein sequence ID" value="MFC0591923.1"/>
    <property type="molecule type" value="Genomic_DNA"/>
</dbReference>
<protein>
    <submittedName>
        <fullName evidence="2">TolC family protein</fullName>
    </submittedName>
</protein>
<name>A0ABV6PS63_9BURK</name>
<evidence type="ECO:0000256" key="1">
    <source>
        <dbReference type="ARBA" id="ARBA00007613"/>
    </source>
</evidence>
<gene>
    <name evidence="2" type="ORF">ACFFGG_05070</name>
</gene>
<dbReference type="SUPFAM" id="SSF56954">
    <property type="entry name" value="Outer membrane efflux proteins (OEP)"/>
    <property type="match status" value="1"/>
</dbReference>
<keyword evidence="3" id="KW-1185">Reference proteome</keyword>
<organism evidence="2 3">
    <name type="scientific">Ottowia pentelensis</name>
    <dbReference type="NCBI Taxonomy" id="511108"/>
    <lineage>
        <taxon>Bacteria</taxon>
        <taxon>Pseudomonadati</taxon>
        <taxon>Pseudomonadota</taxon>
        <taxon>Betaproteobacteria</taxon>
        <taxon>Burkholderiales</taxon>
        <taxon>Comamonadaceae</taxon>
        <taxon>Ottowia</taxon>
    </lineage>
</organism>
<dbReference type="Pfam" id="PF02321">
    <property type="entry name" value="OEP"/>
    <property type="match status" value="1"/>
</dbReference>
<dbReference type="InterPro" id="IPR003423">
    <property type="entry name" value="OMP_efflux"/>
</dbReference>
<evidence type="ECO:0000313" key="3">
    <source>
        <dbReference type="Proteomes" id="UP001589834"/>
    </source>
</evidence>
<dbReference type="RefSeq" id="WP_377480567.1">
    <property type="nucleotide sequence ID" value="NZ_JBHLTN010000007.1"/>
</dbReference>
<evidence type="ECO:0000313" key="2">
    <source>
        <dbReference type="EMBL" id="MFC0591923.1"/>
    </source>
</evidence>
<sequence length="475" mass="50725">MPPRTSLGQPWPVRGRPMTMNHPVFLVCAWACALLVGGCASYQPLPLPERAQLMNGVGELHHSLPATATHEVSKAIDVQQPLDPRQVGLLAILNAPELRTERGEFAVAQAGVVQSGLIPNPSMSLGYAALLGGPGIAGAWTASLAQDVASLVTYKSRVAAAKTHVEQVNADLLWKEWQVAQKARLLAVGIYWTDQSLRFSRTQLNLLTRTAGEMQRAVEQNNATLPDLTPLLASRAALAQSVATLKLQQLKNWADLNALLGLVPSARFAIAAPAARQASDDVDALAASVSRRRPDLVALQLGYRAADEGVRSAILGQFPALVLGGTWGMDTSKVRTAGPTVTFDVPIFKRNQDQIALSRATRLLLREQYQVRLDATESTIRALRTRMAVVATQLVGAQQDAATAEAQAATARAAFAAGNLDARALTDYASTVLARRLTVIDLERAAGEAQVGLELELGLGLPQTRLAPLDNAHES</sequence>
<comment type="similarity">
    <text evidence="1">Belongs to the outer membrane factor (OMF) (TC 1.B.17) family.</text>
</comment>
<reference evidence="2 3" key="1">
    <citation type="submission" date="2024-09" db="EMBL/GenBank/DDBJ databases">
        <authorList>
            <person name="Sun Q."/>
            <person name="Mori K."/>
        </authorList>
    </citation>
    <scope>NUCLEOTIDE SEQUENCE [LARGE SCALE GENOMIC DNA]</scope>
    <source>
        <strain evidence="2 3">NCAIM B.02336</strain>
    </source>
</reference>
<dbReference type="PANTHER" id="PTHR30203">
    <property type="entry name" value="OUTER MEMBRANE CATION EFFLUX PROTEIN"/>
    <property type="match status" value="1"/>
</dbReference>
<comment type="caution">
    <text evidence="2">The sequence shown here is derived from an EMBL/GenBank/DDBJ whole genome shotgun (WGS) entry which is preliminary data.</text>
</comment>
<dbReference type="InterPro" id="IPR010131">
    <property type="entry name" value="MdtP/NodT-like"/>
</dbReference>